<organism>
    <name type="scientific">Pyricularia oryzae (strain P131)</name>
    <name type="common">Rice blast fungus</name>
    <name type="synonym">Magnaporthe oryzae</name>
    <dbReference type="NCBI Taxonomy" id="1143193"/>
    <lineage>
        <taxon>Eukaryota</taxon>
        <taxon>Fungi</taxon>
        <taxon>Dikarya</taxon>
        <taxon>Ascomycota</taxon>
        <taxon>Pezizomycotina</taxon>
        <taxon>Sordariomycetes</taxon>
        <taxon>Sordariomycetidae</taxon>
        <taxon>Magnaporthales</taxon>
        <taxon>Pyriculariaceae</taxon>
        <taxon>Pyricularia</taxon>
    </lineage>
</organism>
<feature type="compositionally biased region" description="Basic and acidic residues" evidence="1">
    <location>
        <begin position="604"/>
        <end position="613"/>
    </location>
</feature>
<protein>
    <submittedName>
        <fullName evidence="2">Uncharacterized protein</fullName>
    </submittedName>
</protein>
<reference evidence="2" key="1">
    <citation type="journal article" date="2012" name="PLoS Genet.">
        <title>Comparative analysis of the genomes of two field isolates of the rice blast fungus Magnaporthe oryzae.</title>
        <authorList>
            <person name="Xue M."/>
            <person name="Yang J."/>
            <person name="Li Z."/>
            <person name="Hu S."/>
            <person name="Yao N."/>
            <person name="Dean R.A."/>
            <person name="Zhao W."/>
            <person name="Shen M."/>
            <person name="Zhang H."/>
            <person name="Li C."/>
            <person name="Liu L."/>
            <person name="Cao L."/>
            <person name="Xu X."/>
            <person name="Xing Y."/>
            <person name="Hsiang T."/>
            <person name="Zhang Z."/>
            <person name="Xu J.R."/>
            <person name="Peng Y.L."/>
        </authorList>
    </citation>
    <scope>NUCLEOTIDE SEQUENCE [LARGE SCALE GENOMIC DNA]</scope>
    <source>
        <strain evidence="2">P131</strain>
    </source>
</reference>
<dbReference type="EMBL" id="JH795242">
    <property type="protein sequence ID" value="ELQ69431.1"/>
    <property type="molecule type" value="Genomic_DNA"/>
</dbReference>
<accession>L7JMF5</accession>
<evidence type="ECO:0000256" key="1">
    <source>
        <dbReference type="SAM" id="MobiDB-lite"/>
    </source>
</evidence>
<name>L7JMF5_PYRO1</name>
<evidence type="ECO:0000313" key="2">
    <source>
        <dbReference type="EMBL" id="ELQ69431.1"/>
    </source>
</evidence>
<proteinExistence type="predicted"/>
<feature type="region of interest" description="Disordered" evidence="1">
    <location>
        <begin position="593"/>
        <end position="628"/>
    </location>
</feature>
<dbReference type="AlphaFoldDB" id="L7JMF5"/>
<gene>
    <name evidence="2" type="ORF">OOW_P131scaffold00156g10</name>
</gene>
<sequence length="628" mass="70570">MTRLAGRYPVAAKVRMRMARDPRPLCSVKASISFDCFYCTTLGWQVGRVDCNIRRQNKTHKKLKIYIDFEKPPRPAQKNQLHLHGPRRRVCGGLNLLQIPTGHYLEDWEKQKPRYASQHFRGCLGKRGILNLVWLFVSRCRLLLQGCYSDHLHIAFVAGPEEYSASVPAQAVQTWMAIVPFRAGVKLDAGRWIHDALAGEILSDKALSEAYSSNTEDDKAGSKMEYTVIARYVDTTKLEELLKDLFPGVECRINSMRGLAKDYLSAASMAFIPDPCFLDVHSATTTEEEKPLNHPSTPTATMTASDELFNGVVKATRTCPEQAANVFMTFRRNILTRKSIDSPRPTGSQASGGEAAVGYGAVGWPGPRTRWLIWRIRRTWRAVVSCSRSEISNRFKGTLCPSARELPKHSRRSQDGRQRLEMLGGYSFSQAMACARLSNRIREQSAAQMEQNIGRLLRKRCPPSLSHTASRFTSGWRALYINTKYLLSRETKTGKSKMILDRQGESTVETREGPTPCTKRCPTICSTSTHLIMNAATARGIKEDKEGRQGRNRAGSLQSKQPECDQRCWIEYMDECWSFAAKGARVVVINLGPPGRGGAQDEEEGRHGQERQLCRRGRPPWRPSATNG</sequence>